<comment type="caution">
    <text evidence="7">The sequence shown here is derived from an EMBL/GenBank/DDBJ whole genome shotgun (WGS) entry which is preliminary data.</text>
</comment>
<name>A0A443SH69_9ACAR</name>
<dbReference type="InterPro" id="IPR050662">
    <property type="entry name" value="Sec-metab_biosynth-thioest"/>
</dbReference>
<keyword evidence="3" id="KW-0378">Hydrolase</keyword>
<dbReference type="GO" id="GO:0004521">
    <property type="term" value="F:RNA endonuclease activity"/>
    <property type="evidence" value="ECO:0007669"/>
    <property type="project" value="TreeGrafter"/>
</dbReference>
<organism evidence="7 8">
    <name type="scientific">Leptotrombidium deliense</name>
    <dbReference type="NCBI Taxonomy" id="299467"/>
    <lineage>
        <taxon>Eukaryota</taxon>
        <taxon>Metazoa</taxon>
        <taxon>Ecdysozoa</taxon>
        <taxon>Arthropoda</taxon>
        <taxon>Chelicerata</taxon>
        <taxon>Arachnida</taxon>
        <taxon>Acari</taxon>
        <taxon>Acariformes</taxon>
        <taxon>Trombidiformes</taxon>
        <taxon>Prostigmata</taxon>
        <taxon>Anystina</taxon>
        <taxon>Parasitengona</taxon>
        <taxon>Trombiculoidea</taxon>
        <taxon>Trombiculidae</taxon>
        <taxon>Leptotrombidium</taxon>
    </lineage>
</organism>
<dbReference type="InterPro" id="IPR047921">
    <property type="entry name" value="LACTB2-like_MBL-fold"/>
</dbReference>
<dbReference type="PANTHER" id="PTHR23131">
    <property type="entry name" value="ENDORIBONUCLEASE LACTB2"/>
    <property type="match status" value="1"/>
</dbReference>
<dbReference type="STRING" id="299467.A0A443SH69"/>
<comment type="similarity">
    <text evidence="1">Belongs to the metallo-beta-lactamase superfamily. Glyoxalase II family.</text>
</comment>
<evidence type="ECO:0000256" key="1">
    <source>
        <dbReference type="ARBA" id="ARBA00006759"/>
    </source>
</evidence>
<accession>A0A443SH69</accession>
<dbReference type="GO" id="GO:0016787">
    <property type="term" value="F:hydrolase activity"/>
    <property type="evidence" value="ECO:0007669"/>
    <property type="project" value="UniProtKB-KW"/>
</dbReference>
<dbReference type="InterPro" id="IPR036866">
    <property type="entry name" value="RibonucZ/Hydroxyglut_hydro"/>
</dbReference>
<dbReference type="AlphaFoldDB" id="A0A443SH69"/>
<dbReference type="Gene3D" id="1.10.10.10">
    <property type="entry name" value="Winged helix-like DNA-binding domain superfamily/Winged helix DNA-binding domain"/>
    <property type="match status" value="1"/>
</dbReference>
<proteinExistence type="inferred from homology"/>
<keyword evidence="8" id="KW-1185">Reference proteome</keyword>
<reference evidence="7 8" key="1">
    <citation type="journal article" date="2018" name="Gigascience">
        <title>Genomes of trombidid mites reveal novel predicted allergens and laterally-transferred genes associated with secondary metabolism.</title>
        <authorList>
            <person name="Dong X."/>
            <person name="Chaisiri K."/>
            <person name="Xia D."/>
            <person name="Armstrong S.D."/>
            <person name="Fang Y."/>
            <person name="Donnelly M.J."/>
            <person name="Kadowaki T."/>
            <person name="McGarry J.W."/>
            <person name="Darby A.C."/>
            <person name="Makepeace B.L."/>
        </authorList>
    </citation>
    <scope>NUCLEOTIDE SEQUENCE [LARGE SCALE GENOMIC DNA]</scope>
    <source>
        <strain evidence="7">UoL-UT</strain>
    </source>
</reference>
<dbReference type="PANTHER" id="PTHR23131:SF0">
    <property type="entry name" value="ENDORIBONUCLEASE LACTB2"/>
    <property type="match status" value="1"/>
</dbReference>
<dbReference type="GO" id="GO:0005759">
    <property type="term" value="C:mitochondrial matrix"/>
    <property type="evidence" value="ECO:0007669"/>
    <property type="project" value="TreeGrafter"/>
</dbReference>
<feature type="domain" description="Metallo-beta-lactamase" evidence="6">
    <location>
        <begin position="30"/>
        <end position="194"/>
    </location>
</feature>
<dbReference type="InterPro" id="IPR036388">
    <property type="entry name" value="WH-like_DNA-bd_sf"/>
</dbReference>
<dbReference type="InterPro" id="IPR001279">
    <property type="entry name" value="Metallo-B-lactamas"/>
</dbReference>
<protein>
    <recommendedName>
        <fullName evidence="5">Beta-lactamase-like protein 2 homolog</fullName>
    </recommendedName>
</protein>
<evidence type="ECO:0000256" key="2">
    <source>
        <dbReference type="ARBA" id="ARBA00022723"/>
    </source>
</evidence>
<dbReference type="InterPro" id="IPR041516">
    <property type="entry name" value="LACTB2_WH"/>
</dbReference>
<dbReference type="FunFam" id="3.60.15.10:FF:000017">
    <property type="entry name" value="Lactamase beta 2"/>
    <property type="match status" value="1"/>
</dbReference>
<evidence type="ECO:0000313" key="7">
    <source>
        <dbReference type="EMBL" id="RWS26873.1"/>
    </source>
</evidence>
<evidence type="ECO:0000256" key="5">
    <source>
        <dbReference type="ARBA" id="ARBA00069358"/>
    </source>
</evidence>
<dbReference type="GO" id="GO:0031123">
    <property type="term" value="P:RNA 3'-end processing"/>
    <property type="evidence" value="ECO:0007669"/>
    <property type="project" value="UniProtKB-ARBA"/>
</dbReference>
<dbReference type="SUPFAM" id="SSF56281">
    <property type="entry name" value="Metallo-hydrolase/oxidoreductase"/>
    <property type="match status" value="1"/>
</dbReference>
<dbReference type="Pfam" id="PF17778">
    <property type="entry name" value="WHD_BLACT"/>
    <property type="match status" value="1"/>
</dbReference>
<keyword evidence="4" id="KW-0862">Zinc</keyword>
<dbReference type="Pfam" id="PF00753">
    <property type="entry name" value="Lactamase_B"/>
    <property type="match status" value="1"/>
</dbReference>
<gene>
    <name evidence="7" type="ORF">B4U80_11245</name>
</gene>
<dbReference type="GO" id="GO:0003727">
    <property type="term" value="F:single-stranded RNA binding"/>
    <property type="evidence" value="ECO:0007669"/>
    <property type="project" value="TreeGrafter"/>
</dbReference>
<sequence length="286" mass="32266">MATFIPKISGLSPRIIRVLGMNPGVMTLQGTNTYLIGTGKRRYLLDTGDGTKPEYIELLKSVLHKNNASISAIILSHWHLDHVGGINPVLSLCDNDCKIYKFRDDEHDSSDEKWKYEYIEDGHEFKLDDTTLKVVHTPGHTEDHIVVYLKEENAIFSGDCILGEGTAVFSDLWSYMNSLRELLNIKPSVIYPGHGPVVTDCCQKIEEYISHRNEREKQILSVLPKLECDALTAEQIVNQVYINLNPKLQLAAENNVSLHLVKLEKDNKAASVKIGELLKYWAINGH</sequence>
<dbReference type="Gene3D" id="3.60.15.10">
    <property type="entry name" value="Ribonuclease Z/Hydroxyacylglutathione hydrolase-like"/>
    <property type="match status" value="1"/>
</dbReference>
<dbReference type="OrthoDB" id="17458at2759"/>
<dbReference type="SMART" id="SM00849">
    <property type="entry name" value="Lactamase_B"/>
    <property type="match status" value="1"/>
</dbReference>
<evidence type="ECO:0000256" key="3">
    <source>
        <dbReference type="ARBA" id="ARBA00022801"/>
    </source>
</evidence>
<dbReference type="Proteomes" id="UP000288716">
    <property type="component" value="Unassembled WGS sequence"/>
</dbReference>
<dbReference type="VEuPathDB" id="VectorBase:LDEU005166"/>
<keyword evidence="2" id="KW-0479">Metal-binding</keyword>
<evidence type="ECO:0000313" key="8">
    <source>
        <dbReference type="Proteomes" id="UP000288716"/>
    </source>
</evidence>
<evidence type="ECO:0000259" key="6">
    <source>
        <dbReference type="SMART" id="SM00849"/>
    </source>
</evidence>
<dbReference type="EMBL" id="NCKV01002411">
    <property type="protein sequence ID" value="RWS26873.1"/>
    <property type="molecule type" value="Genomic_DNA"/>
</dbReference>
<dbReference type="GO" id="GO:0046872">
    <property type="term" value="F:metal ion binding"/>
    <property type="evidence" value="ECO:0007669"/>
    <property type="project" value="UniProtKB-KW"/>
</dbReference>
<evidence type="ECO:0000256" key="4">
    <source>
        <dbReference type="ARBA" id="ARBA00022833"/>
    </source>
</evidence>
<dbReference type="CDD" id="cd07722">
    <property type="entry name" value="LACTB2-like_MBL-fold"/>
    <property type="match status" value="1"/>
</dbReference>